<feature type="signal peptide" evidence="1">
    <location>
        <begin position="1"/>
        <end position="20"/>
    </location>
</feature>
<dbReference type="RefSeq" id="WP_116650175.1">
    <property type="nucleotide sequence ID" value="NZ_QUZK01000023.1"/>
</dbReference>
<reference evidence="2 3" key="1">
    <citation type="submission" date="2018-08" db="EMBL/GenBank/DDBJ databases">
        <title>Wenzhouxiangella salilacus sp. nov., a novel bacterium isolated from a saline lake in Xinjiang Province, China.</title>
        <authorList>
            <person name="Han S."/>
        </authorList>
    </citation>
    <scope>NUCLEOTIDE SEQUENCE [LARGE SCALE GENOMIC DNA]</scope>
    <source>
        <strain evidence="2 3">XDB06</strain>
    </source>
</reference>
<evidence type="ECO:0000256" key="1">
    <source>
        <dbReference type="SAM" id="SignalP"/>
    </source>
</evidence>
<keyword evidence="3" id="KW-1185">Reference proteome</keyword>
<dbReference type="AlphaFoldDB" id="A0A3E1KA12"/>
<proteinExistence type="predicted"/>
<accession>A0A3E1KA12</accession>
<sequence>MRTLTLLLIVTAALAVSACASVSEKRAPTEVDKDYVGAVESQARLSGVDVQWVNPPRRNRTTDEEG</sequence>
<name>A0A3E1KA12_9GAMM</name>
<evidence type="ECO:0000313" key="3">
    <source>
        <dbReference type="Proteomes" id="UP000260351"/>
    </source>
</evidence>
<evidence type="ECO:0000313" key="2">
    <source>
        <dbReference type="EMBL" id="RFF31096.1"/>
    </source>
</evidence>
<gene>
    <name evidence="2" type="ORF">DZC52_05780</name>
</gene>
<feature type="chain" id="PRO_5017723407" evidence="1">
    <location>
        <begin position="21"/>
        <end position="66"/>
    </location>
</feature>
<keyword evidence="1" id="KW-0732">Signal</keyword>
<comment type="caution">
    <text evidence="2">The sequence shown here is derived from an EMBL/GenBank/DDBJ whole genome shotgun (WGS) entry which is preliminary data.</text>
</comment>
<dbReference type="Proteomes" id="UP000260351">
    <property type="component" value="Unassembled WGS sequence"/>
</dbReference>
<protein>
    <submittedName>
        <fullName evidence="2">Uncharacterized protein</fullName>
    </submittedName>
</protein>
<dbReference type="PROSITE" id="PS51257">
    <property type="entry name" value="PROKAR_LIPOPROTEIN"/>
    <property type="match status" value="1"/>
</dbReference>
<dbReference type="OrthoDB" id="6240183at2"/>
<dbReference type="EMBL" id="QUZK01000023">
    <property type="protein sequence ID" value="RFF31096.1"/>
    <property type="molecule type" value="Genomic_DNA"/>
</dbReference>
<organism evidence="2 3">
    <name type="scientific">Wenzhouxiangella sediminis</name>
    <dbReference type="NCBI Taxonomy" id="1792836"/>
    <lineage>
        <taxon>Bacteria</taxon>
        <taxon>Pseudomonadati</taxon>
        <taxon>Pseudomonadota</taxon>
        <taxon>Gammaproteobacteria</taxon>
        <taxon>Chromatiales</taxon>
        <taxon>Wenzhouxiangellaceae</taxon>
        <taxon>Wenzhouxiangella</taxon>
    </lineage>
</organism>